<dbReference type="CDD" id="cd04488">
    <property type="entry name" value="RecG_wedge_OBF"/>
    <property type="match status" value="1"/>
</dbReference>
<dbReference type="Pfam" id="PF00271">
    <property type="entry name" value="Helicase_C"/>
    <property type="match status" value="1"/>
</dbReference>
<evidence type="ECO:0000256" key="15">
    <source>
        <dbReference type="RuleBase" id="RU363016"/>
    </source>
</evidence>
<evidence type="ECO:0000259" key="17">
    <source>
        <dbReference type="PROSITE" id="PS51194"/>
    </source>
</evidence>
<keyword evidence="8" id="KW-0238">DNA-binding</keyword>
<dbReference type="NCBIfam" id="TIGR00643">
    <property type="entry name" value="recG"/>
    <property type="match status" value="1"/>
</dbReference>
<keyword evidence="5 15" id="KW-0378">Hydrolase</keyword>
<evidence type="ECO:0000256" key="11">
    <source>
        <dbReference type="ARBA" id="ARBA00023235"/>
    </source>
</evidence>
<dbReference type="GO" id="GO:0006310">
    <property type="term" value="P:DNA recombination"/>
    <property type="evidence" value="ECO:0007669"/>
    <property type="project" value="UniProtKB-UniRule"/>
</dbReference>
<evidence type="ECO:0000256" key="12">
    <source>
        <dbReference type="ARBA" id="ARBA00034617"/>
    </source>
</evidence>
<evidence type="ECO:0000256" key="7">
    <source>
        <dbReference type="ARBA" id="ARBA00022840"/>
    </source>
</evidence>
<dbReference type="NCBIfam" id="NF008165">
    <property type="entry name" value="PRK10917.1-3"/>
    <property type="match status" value="1"/>
</dbReference>
<dbReference type="NCBIfam" id="NF008168">
    <property type="entry name" value="PRK10917.2-2"/>
    <property type="match status" value="1"/>
</dbReference>
<dbReference type="PROSITE" id="PS51194">
    <property type="entry name" value="HELICASE_CTER"/>
    <property type="match status" value="1"/>
</dbReference>
<dbReference type="PROSITE" id="PS51192">
    <property type="entry name" value="HELICASE_ATP_BIND_1"/>
    <property type="match status" value="1"/>
</dbReference>
<dbReference type="GO" id="GO:0006281">
    <property type="term" value="P:DNA repair"/>
    <property type="evidence" value="ECO:0007669"/>
    <property type="project" value="UniProtKB-UniRule"/>
</dbReference>
<dbReference type="InterPro" id="IPR011545">
    <property type="entry name" value="DEAD/DEAH_box_helicase_dom"/>
</dbReference>
<dbReference type="SMART" id="SM00487">
    <property type="entry name" value="DEXDc"/>
    <property type="match status" value="1"/>
</dbReference>
<keyword evidence="11" id="KW-0413">Isomerase</keyword>
<accession>A0A017RY00</accession>
<evidence type="ECO:0000256" key="8">
    <source>
        <dbReference type="ARBA" id="ARBA00023125"/>
    </source>
</evidence>
<dbReference type="PANTHER" id="PTHR47964">
    <property type="entry name" value="ATP-DEPENDENT DNA HELICASE HOMOLOG RECG, CHLOROPLASTIC"/>
    <property type="match status" value="1"/>
</dbReference>
<sequence>MKINELKGVGSKTEQYLLSLGINEVKDAIYFFPRDYEDRNNIKCISETINDEFVTLICEVSLILPTKKLKFGKYINKIIFKDNSGFLTGVWFNQPYIKNNFQVGERVILSGKITRKFGEIQIIDPQYDKDFNVFKSINPIYPTNKNLSQKILKKIISQSLLHIDTQISEMLHSEILKRYEILPLKDAIMNLHYPNDRATLNKAQKSIKFYELLILQLCLLQAKKTSEENKNSFSIKVCREMKDFKNSLPFQLTTAQSKVVREILTDLKNIRPMNRLVQGDVGSGKTVIAAIAMFNCAMNGYQCAMMAPTEILAEQHFNTLRKLFGDWNVNIELITGSTPQKQKRQILERLAEGDINIIIGTHALIQENVDFNRLALVVTDEQHRFGVRQRAELVNKGHNPHVLVMTATPIPRTLALFIYGDMDISLINELPPGRQKINTYAVRSNLRERAYNFIKQQILLGRQAYVVCPLVEESEKIEAQSALETAEKLKNIYFKEFKIDVLHGKLKSTEKDNVMKKFKEGDIDILVSTTVIEVGVNVPNATIMLIENADRFGLAQLHQLRGRVGRGIHKSYCILISDASNKETKERLKIMTETNDGFVIAEKDMFLRGTGEFFGLRQHGLPELKLADIIKDREILKEAQELSKWIIENNLLQIQEFSNLKNEVERLFFEKLNKHTFN</sequence>
<feature type="domain" description="Helicase ATP-binding" evidence="16">
    <location>
        <begin position="266"/>
        <end position="427"/>
    </location>
</feature>
<dbReference type="InterPro" id="IPR001650">
    <property type="entry name" value="Helicase_C-like"/>
</dbReference>
<dbReference type="RefSeq" id="WP_035378075.1">
    <property type="nucleotide sequence ID" value="NZ_AZQP01000006.1"/>
</dbReference>
<dbReference type="InterPro" id="IPR012340">
    <property type="entry name" value="NA-bd_OB-fold"/>
</dbReference>
<dbReference type="InterPro" id="IPR033454">
    <property type="entry name" value="RecG_wedge"/>
</dbReference>
<dbReference type="Pfam" id="PF17191">
    <property type="entry name" value="RecG_wedge"/>
    <property type="match status" value="1"/>
</dbReference>
<evidence type="ECO:0000256" key="5">
    <source>
        <dbReference type="ARBA" id="ARBA00022801"/>
    </source>
</evidence>
<dbReference type="EC" id="5.6.2.4" evidence="13 15"/>
<gene>
    <name evidence="18" type="ORF">Q428_03165</name>
</gene>
<dbReference type="Pfam" id="PF19833">
    <property type="entry name" value="RecG_dom3_C"/>
    <property type="match status" value="1"/>
</dbReference>
<evidence type="ECO:0000256" key="2">
    <source>
        <dbReference type="ARBA" id="ARBA00017846"/>
    </source>
</evidence>
<keyword evidence="4 15" id="KW-0227">DNA damage</keyword>
<dbReference type="AlphaFoldDB" id="A0A017RY00"/>
<dbReference type="CDD" id="cd18811">
    <property type="entry name" value="SF2_C_RecG"/>
    <property type="match status" value="1"/>
</dbReference>
<evidence type="ECO:0000259" key="16">
    <source>
        <dbReference type="PROSITE" id="PS51192"/>
    </source>
</evidence>
<dbReference type="Pfam" id="PF00270">
    <property type="entry name" value="DEAD"/>
    <property type="match status" value="1"/>
</dbReference>
<dbReference type="GO" id="GO:0043138">
    <property type="term" value="F:3'-5' DNA helicase activity"/>
    <property type="evidence" value="ECO:0007669"/>
    <property type="project" value="UniProtKB-EC"/>
</dbReference>
<comment type="caution">
    <text evidence="18">The sequence shown here is derived from an EMBL/GenBank/DDBJ whole genome shotgun (WGS) entry which is preliminary data.</text>
</comment>
<dbReference type="Gene3D" id="3.40.50.300">
    <property type="entry name" value="P-loop containing nucleotide triphosphate hydrolases"/>
    <property type="match status" value="2"/>
</dbReference>
<dbReference type="InterPro" id="IPR027417">
    <property type="entry name" value="P-loop_NTPase"/>
</dbReference>
<feature type="domain" description="Helicase C-terminal" evidence="17">
    <location>
        <begin position="446"/>
        <end position="606"/>
    </location>
</feature>
<dbReference type="CDD" id="cd17992">
    <property type="entry name" value="DEXHc_RecG"/>
    <property type="match status" value="1"/>
</dbReference>
<keyword evidence="6 15" id="KW-0347">Helicase</keyword>
<comment type="catalytic activity">
    <reaction evidence="14 15">
        <text>ATP + H2O = ADP + phosphate + H(+)</text>
        <dbReference type="Rhea" id="RHEA:13065"/>
        <dbReference type="ChEBI" id="CHEBI:15377"/>
        <dbReference type="ChEBI" id="CHEBI:15378"/>
        <dbReference type="ChEBI" id="CHEBI:30616"/>
        <dbReference type="ChEBI" id="CHEBI:43474"/>
        <dbReference type="ChEBI" id="CHEBI:456216"/>
        <dbReference type="EC" id="5.6.2.4"/>
    </reaction>
</comment>
<evidence type="ECO:0000313" key="18">
    <source>
        <dbReference type="EMBL" id="EYE89289.1"/>
    </source>
</evidence>
<dbReference type="InterPro" id="IPR047112">
    <property type="entry name" value="RecG/Mfd"/>
</dbReference>
<comment type="similarity">
    <text evidence="1 15">Belongs to the helicase family. RecG subfamily.</text>
</comment>
<dbReference type="GO" id="GO:0003677">
    <property type="term" value="F:DNA binding"/>
    <property type="evidence" value="ECO:0007669"/>
    <property type="project" value="UniProtKB-KW"/>
</dbReference>
<protein>
    <recommendedName>
        <fullName evidence="2 15">ATP-dependent DNA helicase RecG</fullName>
        <ecNumber evidence="13 15">5.6.2.4</ecNumber>
    </recommendedName>
</protein>
<organism evidence="18 19">
    <name type="scientific">Fervidicella metallireducens AeB</name>
    <dbReference type="NCBI Taxonomy" id="1403537"/>
    <lineage>
        <taxon>Bacteria</taxon>
        <taxon>Bacillati</taxon>
        <taxon>Bacillota</taxon>
        <taxon>Clostridia</taxon>
        <taxon>Eubacteriales</taxon>
        <taxon>Clostridiaceae</taxon>
        <taxon>Fervidicella</taxon>
    </lineage>
</organism>
<dbReference type="EMBL" id="AZQP01000006">
    <property type="protein sequence ID" value="EYE89289.1"/>
    <property type="molecule type" value="Genomic_DNA"/>
</dbReference>
<dbReference type="InterPro" id="IPR004609">
    <property type="entry name" value="ATP-dep_DNA_helicase_RecG"/>
</dbReference>
<comment type="function">
    <text evidence="15">Plays a critical role in recombination and DNA repair. Helps process Holliday junction intermediates to mature products by catalyzing branch migration. Has replication fork regression activity, unwinds stalled or blocked replication forks to make a HJ that can be resolved. Has a DNA unwinding activity characteristic of a DNA helicase with 3'-5' polarity.</text>
</comment>
<dbReference type="GO" id="GO:0016887">
    <property type="term" value="F:ATP hydrolysis activity"/>
    <property type="evidence" value="ECO:0007669"/>
    <property type="project" value="RHEA"/>
</dbReference>
<keyword evidence="3 15" id="KW-0547">Nucleotide-binding</keyword>
<keyword evidence="7 15" id="KW-0067">ATP-binding</keyword>
<dbReference type="SMART" id="SM00490">
    <property type="entry name" value="HELICc"/>
    <property type="match status" value="2"/>
</dbReference>
<evidence type="ECO:0000256" key="13">
    <source>
        <dbReference type="ARBA" id="ARBA00034808"/>
    </source>
</evidence>
<dbReference type="GO" id="GO:0005524">
    <property type="term" value="F:ATP binding"/>
    <property type="evidence" value="ECO:0007669"/>
    <property type="project" value="UniProtKB-KW"/>
</dbReference>
<dbReference type="PANTHER" id="PTHR47964:SF1">
    <property type="entry name" value="ATP-DEPENDENT DNA HELICASE HOMOLOG RECG, CHLOROPLASTIC"/>
    <property type="match status" value="1"/>
</dbReference>
<keyword evidence="10 15" id="KW-0234">DNA repair</keyword>
<evidence type="ECO:0000256" key="10">
    <source>
        <dbReference type="ARBA" id="ARBA00023204"/>
    </source>
</evidence>
<evidence type="ECO:0000313" key="19">
    <source>
        <dbReference type="Proteomes" id="UP000019681"/>
    </source>
</evidence>
<dbReference type="SUPFAM" id="SSF50249">
    <property type="entry name" value="Nucleic acid-binding proteins"/>
    <property type="match status" value="1"/>
</dbReference>
<evidence type="ECO:0000256" key="4">
    <source>
        <dbReference type="ARBA" id="ARBA00022763"/>
    </source>
</evidence>
<name>A0A017RY00_9CLOT</name>
<dbReference type="OrthoDB" id="9804325at2"/>
<evidence type="ECO:0000256" key="9">
    <source>
        <dbReference type="ARBA" id="ARBA00023172"/>
    </source>
</evidence>
<keyword evidence="19" id="KW-1185">Reference proteome</keyword>
<dbReference type="STRING" id="1403537.Q428_03165"/>
<dbReference type="InterPro" id="IPR014001">
    <property type="entry name" value="Helicase_ATP-bd"/>
</dbReference>
<proteinExistence type="inferred from homology"/>
<dbReference type="Gene3D" id="2.40.50.140">
    <property type="entry name" value="Nucleic acid-binding proteins"/>
    <property type="match status" value="1"/>
</dbReference>
<evidence type="ECO:0000256" key="1">
    <source>
        <dbReference type="ARBA" id="ARBA00007504"/>
    </source>
</evidence>
<reference evidence="18 19" key="1">
    <citation type="journal article" date="2014" name="Genome Announc.">
        <title>Draft Genome Sequence of Fervidicella metallireducens Strain AeBT, an Iron-Reducing Thermoanaerobe from the Great Artesian Basin.</title>
        <authorList>
            <person name="Patel B.K."/>
        </authorList>
    </citation>
    <scope>NUCLEOTIDE SEQUENCE [LARGE SCALE GENOMIC DNA]</scope>
    <source>
        <strain evidence="18 19">AeB</strain>
    </source>
</reference>
<dbReference type="InterPro" id="IPR045562">
    <property type="entry name" value="RecG_dom3_C"/>
</dbReference>
<comment type="catalytic activity">
    <reaction evidence="12 15">
        <text>Couples ATP hydrolysis with the unwinding of duplex DNA by translocating in the 3'-5' direction.</text>
        <dbReference type="EC" id="5.6.2.4"/>
    </reaction>
</comment>
<dbReference type="SUPFAM" id="SSF52540">
    <property type="entry name" value="P-loop containing nucleoside triphosphate hydrolases"/>
    <property type="match status" value="2"/>
</dbReference>
<evidence type="ECO:0000256" key="3">
    <source>
        <dbReference type="ARBA" id="ARBA00022741"/>
    </source>
</evidence>
<evidence type="ECO:0000256" key="14">
    <source>
        <dbReference type="ARBA" id="ARBA00048988"/>
    </source>
</evidence>
<dbReference type="Proteomes" id="UP000019681">
    <property type="component" value="Unassembled WGS sequence"/>
</dbReference>
<evidence type="ECO:0000256" key="6">
    <source>
        <dbReference type="ARBA" id="ARBA00022806"/>
    </source>
</evidence>
<keyword evidence="9 15" id="KW-0233">DNA recombination</keyword>